<feature type="domain" description="Nop" evidence="1">
    <location>
        <begin position="1"/>
        <end position="40"/>
    </location>
</feature>
<protein>
    <recommendedName>
        <fullName evidence="1">Nop domain-containing protein</fullName>
    </recommendedName>
</protein>
<dbReference type="InterPro" id="IPR002687">
    <property type="entry name" value="Nop_dom"/>
</dbReference>
<name>A0A2P2NW48_RHIMU</name>
<reference evidence="2" key="1">
    <citation type="submission" date="2018-02" db="EMBL/GenBank/DDBJ databases">
        <title>Rhizophora mucronata_Transcriptome.</title>
        <authorList>
            <person name="Meera S.P."/>
            <person name="Sreeshan A."/>
            <person name="Augustine A."/>
        </authorList>
    </citation>
    <scope>NUCLEOTIDE SEQUENCE</scope>
    <source>
        <tissue evidence="2">Leaf</tissue>
    </source>
</reference>
<sequence>MGTAGELTTLAKLPADHVQLLGMKRMNVVGFSVFSEVCVG</sequence>
<organism evidence="2">
    <name type="scientific">Rhizophora mucronata</name>
    <name type="common">Asiatic mangrove</name>
    <dbReference type="NCBI Taxonomy" id="61149"/>
    <lineage>
        <taxon>Eukaryota</taxon>
        <taxon>Viridiplantae</taxon>
        <taxon>Streptophyta</taxon>
        <taxon>Embryophyta</taxon>
        <taxon>Tracheophyta</taxon>
        <taxon>Spermatophyta</taxon>
        <taxon>Magnoliopsida</taxon>
        <taxon>eudicotyledons</taxon>
        <taxon>Gunneridae</taxon>
        <taxon>Pentapetalae</taxon>
        <taxon>rosids</taxon>
        <taxon>fabids</taxon>
        <taxon>Malpighiales</taxon>
        <taxon>Rhizophoraceae</taxon>
        <taxon>Rhizophora</taxon>
    </lineage>
</organism>
<evidence type="ECO:0000259" key="1">
    <source>
        <dbReference type="PROSITE" id="PS51358"/>
    </source>
</evidence>
<accession>A0A2P2NW48</accession>
<evidence type="ECO:0000313" key="2">
    <source>
        <dbReference type="EMBL" id="MBX46680.1"/>
    </source>
</evidence>
<dbReference type="EMBL" id="GGEC01066196">
    <property type="protein sequence ID" value="MBX46680.1"/>
    <property type="molecule type" value="Transcribed_RNA"/>
</dbReference>
<proteinExistence type="predicted"/>
<dbReference type="SUPFAM" id="SSF89124">
    <property type="entry name" value="Nop domain"/>
    <property type="match status" value="1"/>
</dbReference>
<dbReference type="PROSITE" id="PS51358">
    <property type="entry name" value="NOP"/>
    <property type="match status" value="1"/>
</dbReference>
<dbReference type="InterPro" id="IPR036070">
    <property type="entry name" value="Nop_dom_sf"/>
</dbReference>
<dbReference type="AlphaFoldDB" id="A0A2P2NW48"/>